<name>A0A328WU87_9FLAO</name>
<keyword evidence="2" id="KW-1185">Reference proteome</keyword>
<proteinExistence type="predicted"/>
<accession>A0A328WU87</accession>
<dbReference type="Proteomes" id="UP000249518">
    <property type="component" value="Unassembled WGS sequence"/>
</dbReference>
<reference evidence="1 2" key="1">
    <citation type="submission" date="2018-06" db="EMBL/GenBank/DDBJ databases">
        <title>Genomic Encyclopedia of Type Strains, Phase III (KMG-III): the genomes of soil and plant-associated and newly described type strains.</title>
        <authorList>
            <person name="Whitman W."/>
        </authorList>
    </citation>
    <scope>NUCLEOTIDE SEQUENCE [LARGE SCALE GENOMIC DNA]</scope>
    <source>
        <strain evidence="1 2">CGMCC 1.12504</strain>
    </source>
</reference>
<evidence type="ECO:0000313" key="1">
    <source>
        <dbReference type="EMBL" id="RAR48017.1"/>
    </source>
</evidence>
<gene>
    <name evidence="1" type="ORF">B0I10_10617</name>
</gene>
<comment type="caution">
    <text evidence="1">The sequence shown here is derived from an EMBL/GenBank/DDBJ whole genome shotgun (WGS) entry which is preliminary data.</text>
</comment>
<evidence type="ECO:0000313" key="2">
    <source>
        <dbReference type="Proteomes" id="UP000249518"/>
    </source>
</evidence>
<protein>
    <submittedName>
        <fullName evidence="1">Uncharacterized protein</fullName>
    </submittedName>
</protein>
<organism evidence="1 2">
    <name type="scientific">Flavobacterium lacus</name>
    <dbReference type="NCBI Taxonomy" id="1353778"/>
    <lineage>
        <taxon>Bacteria</taxon>
        <taxon>Pseudomonadati</taxon>
        <taxon>Bacteroidota</taxon>
        <taxon>Flavobacteriia</taxon>
        <taxon>Flavobacteriales</taxon>
        <taxon>Flavobacteriaceae</taxon>
        <taxon>Flavobacterium</taxon>
    </lineage>
</organism>
<sequence>MVIKSVKISFALFVILSSYYSFFKNHNEDIGLEIPFAKIINGELKIIQDTTLLKEKLKENISFDKPIHFNSVEIVKQKTLGDLQEEYYFVLIRDNHSKVRIARWLNLIGDALYFNNKTNQNDSFEQTYLICVGKSDCYPEVFVFDNQRNWGCSKDPKCIIDPEKRDNLDCDTYKTILISELKY</sequence>
<dbReference type="AlphaFoldDB" id="A0A328WU87"/>
<dbReference type="EMBL" id="QLSV01000006">
    <property type="protein sequence ID" value="RAR48017.1"/>
    <property type="molecule type" value="Genomic_DNA"/>
</dbReference>
<dbReference type="RefSeq" id="WP_112085854.1">
    <property type="nucleotide sequence ID" value="NZ_QLSV01000006.1"/>
</dbReference>
<dbReference type="OrthoDB" id="1373320at2"/>